<organism evidence="4 6">
    <name type="scientific">Yersinia aldovae</name>
    <dbReference type="NCBI Taxonomy" id="29483"/>
    <lineage>
        <taxon>Bacteria</taxon>
        <taxon>Pseudomonadati</taxon>
        <taxon>Pseudomonadota</taxon>
        <taxon>Gammaproteobacteria</taxon>
        <taxon>Enterobacterales</taxon>
        <taxon>Yersiniaceae</taxon>
        <taxon>Yersinia</taxon>
    </lineage>
</organism>
<evidence type="ECO:0000313" key="5">
    <source>
        <dbReference type="Proteomes" id="UP000038647"/>
    </source>
</evidence>
<dbReference type="EMBL" id="CQEJ01000014">
    <property type="protein sequence ID" value="CNL28626.1"/>
    <property type="molecule type" value="Genomic_DNA"/>
</dbReference>
<dbReference type="Pfam" id="PF22658">
    <property type="entry name" value="YycE-like_N"/>
    <property type="match status" value="1"/>
</dbReference>
<feature type="domain" description="YycE-like C-terminal" evidence="2">
    <location>
        <begin position="82"/>
        <end position="135"/>
    </location>
</feature>
<feature type="domain" description="YycE-like N-terminal" evidence="1">
    <location>
        <begin position="17"/>
        <end position="68"/>
    </location>
</feature>
<evidence type="ECO:0000313" key="6">
    <source>
        <dbReference type="Proteomes" id="UP000041595"/>
    </source>
</evidence>
<dbReference type="InterPro" id="IPR029068">
    <property type="entry name" value="Glyas_Bleomycin-R_OHBP_Dase"/>
</dbReference>
<dbReference type="EMBL" id="CQEH01000009">
    <property type="protein sequence ID" value="CNL10357.1"/>
    <property type="molecule type" value="Genomic_DNA"/>
</dbReference>
<dbReference type="InterPro" id="IPR058997">
    <property type="entry name" value="YycE-like_C"/>
</dbReference>
<accession>A0A0T9UAH5</accession>
<evidence type="ECO:0000259" key="2">
    <source>
        <dbReference type="Pfam" id="PF22659"/>
    </source>
</evidence>
<dbReference type="RefSeq" id="WP_004700131.1">
    <property type="nucleotide sequence ID" value="NZ_CABHPY010000079.1"/>
</dbReference>
<evidence type="ECO:0000259" key="1">
    <source>
        <dbReference type="Pfam" id="PF22658"/>
    </source>
</evidence>
<sequence length="141" mass="15983">MSTEPDITPVSPQHSVMRVARPTDNLTLITNMYCHGLGFTLLGNFVDHQGFDGAIIGHPHHAYHLEFTHHRGTQVGRAPTLDNLLVFYLPDESHWASQCQKMRVAGFELVASYNPYWDVSGKTFDDADGYRVVLQQRSWDL</sequence>
<protein>
    <submittedName>
        <fullName evidence="4">Prolyl endopeptidase</fullName>
    </submittedName>
</protein>
<reference evidence="3 5" key="2">
    <citation type="submission" date="2015-03" db="EMBL/GenBank/DDBJ databases">
        <authorList>
            <consortium name="Pathogen Informatics"/>
            <person name="Murphy D."/>
        </authorList>
    </citation>
    <scope>NUCLEOTIDE SEQUENCE [LARGE SCALE GENOMIC DNA]</scope>
    <source>
        <strain evidence="3 5">IP08791</strain>
    </source>
</reference>
<dbReference type="Proteomes" id="UP000041595">
    <property type="component" value="Unassembled WGS sequence"/>
</dbReference>
<dbReference type="eggNOG" id="COG0346">
    <property type="taxonomic scope" value="Bacteria"/>
</dbReference>
<reference evidence="4 6" key="1">
    <citation type="submission" date="2015-03" db="EMBL/GenBank/DDBJ databases">
        <authorList>
            <person name="Murphy D."/>
        </authorList>
    </citation>
    <scope>NUCLEOTIDE SEQUENCE [LARGE SCALE GENOMIC DNA]</scope>
    <source>
        <strain evidence="4 6">IP06005</strain>
    </source>
</reference>
<dbReference type="Proteomes" id="UP000038647">
    <property type="component" value="Unassembled WGS sequence"/>
</dbReference>
<evidence type="ECO:0000313" key="3">
    <source>
        <dbReference type="EMBL" id="CNL10357.1"/>
    </source>
</evidence>
<name>A0A0T9UAH5_YERAL</name>
<dbReference type="OrthoDB" id="8018325at2"/>
<dbReference type="Pfam" id="PF22659">
    <property type="entry name" value="YycE-like_C"/>
    <property type="match status" value="1"/>
</dbReference>
<gene>
    <name evidence="4" type="primary">yycE</name>
    <name evidence="4" type="ORF">ERS137965_02594</name>
    <name evidence="3" type="ORF">ERS137966_02237</name>
</gene>
<keyword evidence="5" id="KW-1185">Reference proteome</keyword>
<dbReference type="InterPro" id="IPR058998">
    <property type="entry name" value="YycE-like_N"/>
</dbReference>
<dbReference type="AlphaFoldDB" id="A0A0T9UAH5"/>
<dbReference type="STRING" id="1453495.AT01_909"/>
<proteinExistence type="predicted"/>
<dbReference type="SUPFAM" id="SSF54593">
    <property type="entry name" value="Glyoxalase/Bleomycin resistance protein/Dihydroxybiphenyl dioxygenase"/>
    <property type="match status" value="1"/>
</dbReference>
<dbReference type="Gene3D" id="3.10.180.10">
    <property type="entry name" value="2,3-Dihydroxybiphenyl 1,2-Dioxygenase, domain 1"/>
    <property type="match status" value="1"/>
</dbReference>
<evidence type="ECO:0000313" key="4">
    <source>
        <dbReference type="EMBL" id="CNL28626.1"/>
    </source>
</evidence>